<keyword evidence="2" id="KW-1185">Reference proteome</keyword>
<dbReference type="EMBL" id="JACXSI010000017">
    <property type="protein sequence ID" value="MBD3108389.1"/>
    <property type="molecule type" value="Genomic_DNA"/>
</dbReference>
<dbReference type="AlphaFoldDB" id="A0A927CZT8"/>
<name>A0A927CZT8_9BACI</name>
<reference evidence="1" key="1">
    <citation type="submission" date="2020-09" db="EMBL/GenBank/DDBJ databases">
        <title>Bacillus faecalis sp. nov., a moderately halophilic bacterium isolated from cow faeces.</title>
        <authorList>
            <person name="Jiang L."/>
            <person name="Lee J."/>
        </authorList>
    </citation>
    <scope>NUCLEOTIDE SEQUENCE</scope>
    <source>
        <strain evidence="1">AGMB 02131</strain>
    </source>
</reference>
<protein>
    <submittedName>
        <fullName evidence="1">Uncharacterized protein</fullName>
    </submittedName>
</protein>
<dbReference type="RefSeq" id="WP_190997932.1">
    <property type="nucleotide sequence ID" value="NZ_JACXSI010000017.1"/>
</dbReference>
<evidence type="ECO:0000313" key="2">
    <source>
        <dbReference type="Proteomes" id="UP000602076"/>
    </source>
</evidence>
<gene>
    <name evidence="1" type="ORF">IEO70_08415</name>
</gene>
<sequence length="64" mass="6444">MDFDAAAGAKIGGTLGAALSAGDGSDSSTCNNAYRTATEIVGKTVNKIEEGVGKAFKSIGSWFK</sequence>
<dbReference type="Proteomes" id="UP000602076">
    <property type="component" value="Unassembled WGS sequence"/>
</dbReference>
<proteinExistence type="predicted"/>
<accession>A0A927CZT8</accession>
<organism evidence="1 2">
    <name type="scientific">Peribacillus faecalis</name>
    <dbReference type="NCBI Taxonomy" id="2772559"/>
    <lineage>
        <taxon>Bacteria</taxon>
        <taxon>Bacillati</taxon>
        <taxon>Bacillota</taxon>
        <taxon>Bacilli</taxon>
        <taxon>Bacillales</taxon>
        <taxon>Bacillaceae</taxon>
        <taxon>Peribacillus</taxon>
    </lineage>
</organism>
<evidence type="ECO:0000313" key="1">
    <source>
        <dbReference type="EMBL" id="MBD3108389.1"/>
    </source>
</evidence>
<comment type="caution">
    <text evidence="1">The sequence shown here is derived from an EMBL/GenBank/DDBJ whole genome shotgun (WGS) entry which is preliminary data.</text>
</comment>